<feature type="transmembrane region" description="Helical" evidence="1">
    <location>
        <begin position="20"/>
        <end position="44"/>
    </location>
</feature>
<keyword evidence="1" id="KW-0472">Membrane</keyword>
<dbReference type="RefSeq" id="WP_377303004.1">
    <property type="nucleotide sequence ID" value="NZ_CP180191.1"/>
</dbReference>
<gene>
    <name evidence="2" type="ORF">ACFOEN_08575</name>
</gene>
<keyword evidence="1" id="KW-1133">Transmembrane helix</keyword>
<dbReference type="EMBL" id="JBHRTI010000004">
    <property type="protein sequence ID" value="MFC3147694.1"/>
    <property type="molecule type" value="Genomic_DNA"/>
</dbReference>
<sequence length="118" mass="13373">MEGIQADSAASESNVRITHIIYGLYALGFITGFTWLVAIIMNYVKRDDVRGTMLESHFDWQIKTFWYSFAAGLIGFVLFITIIGALLAVPLWIATTIWVIYRIVKGWITLNDNKPINA</sequence>
<protein>
    <submittedName>
        <fullName evidence="2">DUF4870 family protein</fullName>
    </submittedName>
</protein>
<organism evidence="2 3">
    <name type="scientific">Piscinibacterium candidicorallinum</name>
    <dbReference type="NCBI Taxonomy" id="1793872"/>
    <lineage>
        <taxon>Bacteria</taxon>
        <taxon>Pseudomonadati</taxon>
        <taxon>Pseudomonadota</taxon>
        <taxon>Betaproteobacteria</taxon>
        <taxon>Burkholderiales</taxon>
        <taxon>Piscinibacterium</taxon>
    </lineage>
</organism>
<keyword evidence="1" id="KW-0812">Transmembrane</keyword>
<proteinExistence type="predicted"/>
<evidence type="ECO:0000313" key="3">
    <source>
        <dbReference type="Proteomes" id="UP001595556"/>
    </source>
</evidence>
<dbReference type="Proteomes" id="UP001595556">
    <property type="component" value="Unassembled WGS sequence"/>
</dbReference>
<evidence type="ECO:0000313" key="2">
    <source>
        <dbReference type="EMBL" id="MFC3147694.1"/>
    </source>
</evidence>
<feature type="transmembrane region" description="Helical" evidence="1">
    <location>
        <begin position="65"/>
        <end position="93"/>
    </location>
</feature>
<comment type="caution">
    <text evidence="2">The sequence shown here is derived from an EMBL/GenBank/DDBJ whole genome shotgun (WGS) entry which is preliminary data.</text>
</comment>
<accession>A0ABV7H1A4</accession>
<evidence type="ECO:0000256" key="1">
    <source>
        <dbReference type="SAM" id="Phobius"/>
    </source>
</evidence>
<keyword evidence="3" id="KW-1185">Reference proteome</keyword>
<reference evidence="3" key="1">
    <citation type="journal article" date="2019" name="Int. J. Syst. Evol. Microbiol.">
        <title>The Global Catalogue of Microorganisms (GCM) 10K type strain sequencing project: providing services to taxonomists for standard genome sequencing and annotation.</title>
        <authorList>
            <consortium name="The Broad Institute Genomics Platform"/>
            <consortium name="The Broad Institute Genome Sequencing Center for Infectious Disease"/>
            <person name="Wu L."/>
            <person name="Ma J."/>
        </authorList>
    </citation>
    <scope>NUCLEOTIDE SEQUENCE [LARGE SCALE GENOMIC DNA]</scope>
    <source>
        <strain evidence="3">KCTC 52168</strain>
    </source>
</reference>
<name>A0ABV7H1A4_9BURK</name>